<keyword evidence="4" id="KW-1185">Reference proteome</keyword>
<dbReference type="PANTHER" id="PTHR15204">
    <property type="entry name" value="LARGE PROLINE-RICH PROTEIN BAG6"/>
    <property type="match status" value="1"/>
</dbReference>
<dbReference type="Gene3D" id="2.30.30.140">
    <property type="match status" value="1"/>
</dbReference>
<dbReference type="Gene3D" id="3.10.20.90">
    <property type="entry name" value="Phosphatidylinositol 3-kinase Catalytic Subunit, Chain A, domain 1"/>
    <property type="match status" value="1"/>
</dbReference>
<evidence type="ECO:0000313" key="3">
    <source>
        <dbReference type="EMBL" id="OQR99365.1"/>
    </source>
</evidence>
<dbReference type="GO" id="GO:0071818">
    <property type="term" value="C:BAT3 complex"/>
    <property type="evidence" value="ECO:0007669"/>
    <property type="project" value="TreeGrafter"/>
</dbReference>
<reference evidence="3 4" key="1">
    <citation type="journal article" date="2014" name="Genome Biol. Evol.">
        <title>The secreted proteins of Achlya hypogyna and Thraustotheca clavata identify the ancestral oomycete secretome and reveal gene acquisitions by horizontal gene transfer.</title>
        <authorList>
            <person name="Misner I."/>
            <person name="Blouin N."/>
            <person name="Leonard G."/>
            <person name="Richards T.A."/>
            <person name="Lane C.E."/>
        </authorList>
    </citation>
    <scope>NUCLEOTIDE SEQUENCE [LARGE SCALE GENOMIC DNA]</scope>
    <source>
        <strain evidence="3 4">ATCC 48635</strain>
    </source>
</reference>
<dbReference type="SUPFAM" id="SSF54160">
    <property type="entry name" value="Chromo domain-like"/>
    <property type="match status" value="1"/>
</dbReference>
<dbReference type="CDD" id="cd20104">
    <property type="entry name" value="MBT_PHF20L1-like"/>
    <property type="match status" value="1"/>
</dbReference>
<dbReference type="SMART" id="SM00213">
    <property type="entry name" value="UBQ"/>
    <property type="match status" value="1"/>
</dbReference>
<gene>
    <name evidence="3" type="ORF">ACHHYP_06952</name>
</gene>
<dbReference type="GO" id="GO:0036503">
    <property type="term" value="P:ERAD pathway"/>
    <property type="evidence" value="ECO:0007669"/>
    <property type="project" value="TreeGrafter"/>
</dbReference>
<dbReference type="InterPro" id="IPR029071">
    <property type="entry name" value="Ubiquitin-like_domsf"/>
</dbReference>
<accession>A0A1V9ZMX8</accession>
<feature type="region of interest" description="Disordered" evidence="1">
    <location>
        <begin position="127"/>
        <end position="180"/>
    </location>
</feature>
<evidence type="ECO:0000259" key="2">
    <source>
        <dbReference type="PROSITE" id="PS50053"/>
    </source>
</evidence>
<dbReference type="OrthoDB" id="428577at2759"/>
<dbReference type="PANTHER" id="PTHR15204:SF0">
    <property type="entry name" value="LARGE PROLINE-RICH PROTEIN BAG6"/>
    <property type="match status" value="1"/>
</dbReference>
<dbReference type="InterPro" id="IPR000626">
    <property type="entry name" value="Ubiquitin-like_dom"/>
</dbReference>
<dbReference type="GO" id="GO:0031593">
    <property type="term" value="F:polyubiquitin modification-dependent protein binding"/>
    <property type="evidence" value="ECO:0007669"/>
    <property type="project" value="TreeGrafter"/>
</dbReference>
<dbReference type="AlphaFoldDB" id="A0A1V9ZMX8"/>
<sequence>MESAGDMEIRVKTLNDHSFALTVARTIGVTELKAMLLPATQVPEARQRLIYRGKLLKDGDLLSAYNIENGHTLHMVAKPDRIVAFEPDETEPLLAPTRNVTRTRLQPRRLDSAAAFASMRRRLGLDDGGSLLANTSPTATSQAPPSEPPGGTVSDRDPIPDVFAEPEPESIPPPTNDSLEHLTQGLMTIRTLLSTASAPTETVPAPDRGAVLRSRREFFVGQWLDVKDTVNQWLEGTVLEVSASHVHIHYHGWPTRWDEWIEKPSPRLAAFRTRTLHTSASPFLSPTPAVRQPRAPTTTVRALVPQIRDSLHAMLPFVDHLAALCEAPDDTPSADAVDMVGPLFDRVGRILADAAGLLESLNNSRLADGAGGHPTSVSRICAYESPRGASGQATGLGFQRWAPRGQSTDDATFRELIAVSNSATEPPAVRRNIDVHIHAILASPPPTVHRELLESETRWRELTERMQASLQRSLLSPGVETSMPLHEPTSLLRQHALQRRPYIGVPSAIPEIAAAGRRGLYQSPTFLDVLRRTMQSLPGSGPDAAIARSLFEELPLFMTDDQ</sequence>
<dbReference type="InterPro" id="IPR016197">
    <property type="entry name" value="Chromo-like_dom_sf"/>
</dbReference>
<comment type="caution">
    <text evidence="3">The sequence shown here is derived from an EMBL/GenBank/DDBJ whole genome shotgun (WGS) entry which is preliminary data.</text>
</comment>
<dbReference type="STRING" id="1202772.A0A1V9ZMX8"/>
<dbReference type="Proteomes" id="UP000243579">
    <property type="component" value="Unassembled WGS sequence"/>
</dbReference>
<name>A0A1V9ZMX8_ACHHY</name>
<evidence type="ECO:0000256" key="1">
    <source>
        <dbReference type="SAM" id="MobiDB-lite"/>
    </source>
</evidence>
<proteinExistence type="predicted"/>
<dbReference type="Pfam" id="PF00240">
    <property type="entry name" value="ubiquitin"/>
    <property type="match status" value="1"/>
</dbReference>
<protein>
    <submittedName>
        <fullName evidence="3">Ubiquitin family protein</fullName>
    </submittedName>
</protein>
<feature type="compositionally biased region" description="Polar residues" evidence="1">
    <location>
        <begin position="133"/>
        <end position="144"/>
    </location>
</feature>
<dbReference type="GO" id="GO:0051787">
    <property type="term" value="F:misfolded protein binding"/>
    <property type="evidence" value="ECO:0007669"/>
    <property type="project" value="TreeGrafter"/>
</dbReference>
<organism evidence="3 4">
    <name type="scientific">Achlya hypogyna</name>
    <name type="common">Oomycete</name>
    <name type="synonym">Protoachlya hypogyna</name>
    <dbReference type="NCBI Taxonomy" id="1202772"/>
    <lineage>
        <taxon>Eukaryota</taxon>
        <taxon>Sar</taxon>
        <taxon>Stramenopiles</taxon>
        <taxon>Oomycota</taxon>
        <taxon>Saprolegniomycetes</taxon>
        <taxon>Saprolegniales</taxon>
        <taxon>Achlyaceae</taxon>
        <taxon>Achlya</taxon>
    </lineage>
</organism>
<evidence type="ECO:0000313" key="4">
    <source>
        <dbReference type="Proteomes" id="UP000243579"/>
    </source>
</evidence>
<dbReference type="SUPFAM" id="SSF54236">
    <property type="entry name" value="Ubiquitin-like"/>
    <property type="match status" value="1"/>
</dbReference>
<feature type="domain" description="Ubiquitin-like" evidence="2">
    <location>
        <begin position="7"/>
        <end position="78"/>
    </location>
</feature>
<dbReference type="PROSITE" id="PS50053">
    <property type="entry name" value="UBIQUITIN_2"/>
    <property type="match status" value="1"/>
</dbReference>
<dbReference type="EMBL" id="JNBR01000070">
    <property type="protein sequence ID" value="OQR99365.1"/>
    <property type="molecule type" value="Genomic_DNA"/>
</dbReference>